<evidence type="ECO:0000259" key="2">
    <source>
        <dbReference type="PROSITE" id="PS50042"/>
    </source>
</evidence>
<dbReference type="InterPro" id="IPR014710">
    <property type="entry name" value="RmlC-like_jellyroll"/>
</dbReference>
<accession>A0A0S4JML0</accession>
<dbReference type="Gene3D" id="2.60.120.10">
    <property type="entry name" value="Jelly Rolls"/>
    <property type="match status" value="2"/>
</dbReference>
<evidence type="ECO:0000313" key="3">
    <source>
        <dbReference type="EMBL" id="CUG91380.1"/>
    </source>
</evidence>
<evidence type="ECO:0000313" key="4">
    <source>
        <dbReference type="Proteomes" id="UP000051952"/>
    </source>
</evidence>
<organism evidence="3 4">
    <name type="scientific">Bodo saltans</name>
    <name type="common">Flagellated protozoan</name>
    <dbReference type="NCBI Taxonomy" id="75058"/>
    <lineage>
        <taxon>Eukaryota</taxon>
        <taxon>Discoba</taxon>
        <taxon>Euglenozoa</taxon>
        <taxon>Kinetoplastea</taxon>
        <taxon>Metakinetoplastina</taxon>
        <taxon>Eubodonida</taxon>
        <taxon>Bodonidae</taxon>
        <taxon>Bodo</taxon>
    </lineage>
</organism>
<dbReference type="AlphaFoldDB" id="A0A0S4JML0"/>
<feature type="domain" description="Cyclic nucleotide-binding" evidence="2">
    <location>
        <begin position="297"/>
        <end position="433"/>
    </location>
</feature>
<proteinExistence type="predicted"/>
<feature type="region of interest" description="Disordered" evidence="1">
    <location>
        <begin position="101"/>
        <end position="143"/>
    </location>
</feature>
<keyword evidence="4" id="KW-1185">Reference proteome</keyword>
<dbReference type="VEuPathDB" id="TriTrypDB:BSAL_31775"/>
<dbReference type="Proteomes" id="UP000051952">
    <property type="component" value="Unassembled WGS sequence"/>
</dbReference>
<dbReference type="PROSITE" id="PS50042">
    <property type="entry name" value="CNMP_BINDING_3"/>
    <property type="match status" value="2"/>
</dbReference>
<reference evidence="4" key="1">
    <citation type="submission" date="2015-09" db="EMBL/GenBank/DDBJ databases">
        <authorList>
            <consortium name="Pathogen Informatics"/>
        </authorList>
    </citation>
    <scope>NUCLEOTIDE SEQUENCE [LARGE SCALE GENOMIC DNA]</scope>
    <source>
        <strain evidence="4">Lake Konstanz</strain>
    </source>
</reference>
<sequence length="476" mass="48760">MTKRCIFTGEFLAYEGEPGDGIAVLHQGALTVSRKSTAAPTTATGATMPPANVALTQQSASSAQQSAGGGVGGKLMLMSAAAAKLNTVVIELINGSACPMARPPPTKGAPSSSSAAPQSEKNDSSISDASKAANSNAPSPVAVTASAGGRVSLNSFPAKRLASSLGGGGGGGLSSSLNNSSNLRQFAGGGGAANSVSVMTTHQTILTPDKANTYGWAIGQTMLFTAEPYDASFRAAVDVDLWVLSGAQFIDIVVKTMKGVATRQLEYVNRLIDERRASNMSQHRRMTEQAVRASSPLFQYLSSSGIARLIRCLRPQVVRRGDVVVDPGKYGTQVVFVVAGRVEVFYGPSAGVSIPPGYMAAAGQSIGNTASLGGAPASPSAADKKTATEVFRVGSSAGEVASYLGKVDPKSYIRAAANAELWMLDATDLQSVLIHEESRAVMVSVLTLLDENGNEKIFRPRGTAPGAAAGATDGAT</sequence>
<name>A0A0S4JML0_BODSA</name>
<gene>
    <name evidence="3" type="ORF">BSAL_31775</name>
</gene>
<feature type="domain" description="Cyclic nucleotide-binding" evidence="2">
    <location>
        <begin position="1"/>
        <end position="36"/>
    </location>
</feature>
<protein>
    <recommendedName>
        <fullName evidence="2">Cyclic nucleotide-binding domain-containing protein</fullName>
    </recommendedName>
</protein>
<dbReference type="InterPro" id="IPR000595">
    <property type="entry name" value="cNMP-bd_dom"/>
</dbReference>
<feature type="compositionally biased region" description="Low complexity" evidence="1">
    <location>
        <begin position="108"/>
        <end position="143"/>
    </location>
</feature>
<evidence type="ECO:0000256" key="1">
    <source>
        <dbReference type="SAM" id="MobiDB-lite"/>
    </source>
</evidence>
<dbReference type="SUPFAM" id="SSF51206">
    <property type="entry name" value="cAMP-binding domain-like"/>
    <property type="match status" value="2"/>
</dbReference>
<dbReference type="EMBL" id="CYKH01001916">
    <property type="protein sequence ID" value="CUG91380.1"/>
    <property type="molecule type" value="Genomic_DNA"/>
</dbReference>
<dbReference type="InterPro" id="IPR018490">
    <property type="entry name" value="cNMP-bd_dom_sf"/>
</dbReference>